<dbReference type="Proteomes" id="UP001335737">
    <property type="component" value="Unassembled WGS sequence"/>
</dbReference>
<comment type="caution">
    <text evidence="2">The sequence shown here is derived from an EMBL/GenBank/DDBJ whole genome shotgun (WGS) entry which is preliminary data.</text>
</comment>
<dbReference type="RefSeq" id="WP_327608720.1">
    <property type="nucleotide sequence ID" value="NZ_JARZFX010000011.1"/>
</dbReference>
<feature type="compositionally biased region" description="Polar residues" evidence="1">
    <location>
        <begin position="82"/>
        <end position="92"/>
    </location>
</feature>
<evidence type="ECO:0000256" key="1">
    <source>
        <dbReference type="SAM" id="MobiDB-lite"/>
    </source>
</evidence>
<keyword evidence="3" id="KW-1185">Reference proteome</keyword>
<proteinExistence type="predicted"/>
<protein>
    <submittedName>
        <fullName evidence="2">Uncharacterized protein</fullName>
    </submittedName>
</protein>
<sequence>MNFQSSYSGLQYNAENMFNSPKDFVNWATIGSVEMVQSAVSPEESFSKEHWLASFGVATTFAGVRGVSAPKTKPSTPKGGATVSSAKSGVATSPITAAPKLPTLTNIREWYRVHMPEIGLVQDSMGGYHFAVRKGNGGGVSKGK</sequence>
<accession>A0ABU6KIM8</accession>
<dbReference type="EMBL" id="JARZFX010000011">
    <property type="protein sequence ID" value="MEC5425167.1"/>
    <property type="molecule type" value="Genomic_DNA"/>
</dbReference>
<name>A0ABU6KIM8_9BACI</name>
<organism evidence="2 3">
    <name type="scientific">Virgibacillus tibetensis</name>
    <dbReference type="NCBI Taxonomy" id="3042313"/>
    <lineage>
        <taxon>Bacteria</taxon>
        <taxon>Bacillati</taxon>
        <taxon>Bacillota</taxon>
        <taxon>Bacilli</taxon>
        <taxon>Bacillales</taxon>
        <taxon>Bacillaceae</taxon>
        <taxon>Virgibacillus</taxon>
    </lineage>
</organism>
<reference evidence="2 3" key="1">
    <citation type="journal article" date="2024" name="Int. J. Syst. Evol. Microbiol.">
        <title>Virgibacillus tibetensis sp. nov., isolated from salt lake on the Tibetan Plateau of China.</title>
        <authorList>
            <person name="Phurbu D."/>
            <person name="Liu Z.-X."/>
            <person name="Wang R."/>
            <person name="Zheng Y.-Y."/>
            <person name="Liu H.-C."/>
            <person name="Zhou Y.-G."/>
            <person name="Yu Y.-J."/>
            <person name="Li A.-H."/>
        </authorList>
    </citation>
    <scope>NUCLEOTIDE SEQUENCE [LARGE SCALE GENOMIC DNA]</scope>
    <source>
        <strain evidence="2 3">C22-A2</strain>
    </source>
</reference>
<evidence type="ECO:0000313" key="2">
    <source>
        <dbReference type="EMBL" id="MEC5425167.1"/>
    </source>
</evidence>
<gene>
    <name evidence="2" type="ORF">QGM71_16900</name>
</gene>
<evidence type="ECO:0000313" key="3">
    <source>
        <dbReference type="Proteomes" id="UP001335737"/>
    </source>
</evidence>
<feature type="region of interest" description="Disordered" evidence="1">
    <location>
        <begin position="67"/>
        <end position="92"/>
    </location>
</feature>